<accession>A0A8E2IU62</accession>
<feature type="region of interest" description="Disordered" evidence="1">
    <location>
        <begin position="264"/>
        <end position="286"/>
    </location>
</feature>
<dbReference type="EMBL" id="MWQA01000001">
    <property type="protein sequence ID" value="ORC08039.1"/>
    <property type="molecule type" value="Genomic_DNA"/>
</dbReference>
<dbReference type="Proteomes" id="UP000192335">
    <property type="component" value="Unassembled WGS sequence"/>
</dbReference>
<evidence type="ECO:0000256" key="1">
    <source>
        <dbReference type="SAM" id="MobiDB-lite"/>
    </source>
</evidence>
<reference evidence="2 3" key="1">
    <citation type="submission" date="2017-02" db="EMBL/GenBank/DDBJ databases">
        <title>Mycobacterium kansasii genomes.</title>
        <authorList>
            <person name="Borowka P."/>
            <person name="Strapagiel D."/>
            <person name="Marciniak B."/>
            <person name="Lach J."/>
            <person name="Bakula Z."/>
            <person name="Van Ingen J."/>
            <person name="Safianowska A."/>
            <person name="Brzostek A."/>
            <person name="Dziadek J."/>
            <person name="Jagielski T."/>
        </authorList>
    </citation>
    <scope>NUCLEOTIDE SEQUENCE [LARGE SCALE GENOMIC DNA]</scope>
    <source>
        <strain evidence="2 3">12MK</strain>
    </source>
</reference>
<sequence length="286" mass="28599">MLASSDQASGTLAGSVAGGLTHAVGAASVGTTGPTMWVGASTAGPAPVGAPADDCAWPSRPAPIAALDNGCGVVKTGTCKRSERRAVTSGIAAPPPAVATAASAARNSLRCNISSTKPTKRSSGVTISCSKSLRDSRTPSPAPVAIVAVVSADSCSLAARHPPSRRVTDPIRVAVPDTSVLSTSGAALSRWPRTSWSISSPENSRYRNVGPIWRRFEPASAKVTLVPPAPKSHSATTPLVGHPGLACSAASEAVASEITVAGTPSGANAGWLSSAPRSAANWPSDQ</sequence>
<proteinExistence type="predicted"/>
<protein>
    <submittedName>
        <fullName evidence="2">Uncharacterized protein</fullName>
    </submittedName>
</protein>
<dbReference type="AlphaFoldDB" id="A0A8E2IU62"/>
<comment type="caution">
    <text evidence="2">The sequence shown here is derived from an EMBL/GenBank/DDBJ whole genome shotgun (WGS) entry which is preliminary data.</text>
</comment>
<evidence type="ECO:0000313" key="3">
    <source>
        <dbReference type="Proteomes" id="UP000192335"/>
    </source>
</evidence>
<organism evidence="2 3">
    <name type="scientific">Mycobacterium persicum</name>
    <dbReference type="NCBI Taxonomy" id="1487726"/>
    <lineage>
        <taxon>Bacteria</taxon>
        <taxon>Bacillati</taxon>
        <taxon>Actinomycetota</taxon>
        <taxon>Actinomycetes</taxon>
        <taxon>Mycobacteriales</taxon>
        <taxon>Mycobacteriaceae</taxon>
        <taxon>Mycobacterium</taxon>
    </lineage>
</organism>
<name>A0A8E2IU62_9MYCO</name>
<evidence type="ECO:0000313" key="2">
    <source>
        <dbReference type="EMBL" id="ORC08039.1"/>
    </source>
</evidence>
<gene>
    <name evidence="2" type="ORF">B4U45_16975</name>
</gene>